<feature type="domain" description="Myosin motor" evidence="8">
    <location>
        <begin position="333"/>
        <end position="534"/>
    </location>
</feature>
<comment type="caution">
    <text evidence="9">The sequence shown here is derived from an EMBL/GenBank/DDBJ whole genome shotgun (WGS) entry which is preliminary data.</text>
</comment>
<dbReference type="EMBL" id="BQNB010011801">
    <property type="protein sequence ID" value="GJS95349.1"/>
    <property type="molecule type" value="Genomic_DNA"/>
</dbReference>
<proteinExistence type="inferred from homology"/>
<name>A0ABQ4ZYH5_9ASTR</name>
<dbReference type="InterPro" id="IPR027417">
    <property type="entry name" value="P-loop_NTPase"/>
</dbReference>
<evidence type="ECO:0000259" key="8">
    <source>
        <dbReference type="PROSITE" id="PS51456"/>
    </source>
</evidence>
<dbReference type="SUPFAM" id="SSF52540">
    <property type="entry name" value="P-loop containing nucleoside triphosphate hydrolases"/>
    <property type="match status" value="1"/>
</dbReference>
<dbReference type="PANTHER" id="PTHR13140:SF792">
    <property type="entry name" value="MYOSIN-9"/>
    <property type="match status" value="1"/>
</dbReference>
<feature type="region of interest" description="Disordered" evidence="7">
    <location>
        <begin position="1"/>
        <end position="96"/>
    </location>
</feature>
<evidence type="ECO:0000256" key="4">
    <source>
        <dbReference type="ARBA" id="ARBA00023175"/>
    </source>
</evidence>
<dbReference type="PROSITE" id="PS51456">
    <property type="entry name" value="MYOSIN_MOTOR"/>
    <property type="match status" value="1"/>
</dbReference>
<comment type="similarity">
    <text evidence="6">Belongs to the TRAFAC class myosin-kinesin ATPase superfamily. Myosin family.</text>
</comment>
<reference evidence="9" key="1">
    <citation type="journal article" date="2022" name="Int. J. Mol. Sci.">
        <title>Draft Genome of Tanacetum Coccineum: Genomic Comparison of Closely Related Tanacetum-Family Plants.</title>
        <authorList>
            <person name="Yamashiro T."/>
            <person name="Shiraishi A."/>
            <person name="Nakayama K."/>
            <person name="Satake H."/>
        </authorList>
    </citation>
    <scope>NUCLEOTIDE SEQUENCE</scope>
</reference>
<keyword evidence="9" id="KW-0695">RNA-directed DNA polymerase</keyword>
<dbReference type="Gene3D" id="1.10.10.820">
    <property type="match status" value="1"/>
</dbReference>
<keyword evidence="9" id="KW-0808">Transferase</keyword>
<evidence type="ECO:0000256" key="5">
    <source>
        <dbReference type="ARBA" id="ARBA00023203"/>
    </source>
</evidence>
<dbReference type="SMART" id="SM00242">
    <property type="entry name" value="MYSc"/>
    <property type="match status" value="1"/>
</dbReference>
<dbReference type="InterPro" id="IPR001609">
    <property type="entry name" value="Myosin_head_motor_dom-like"/>
</dbReference>
<sequence>MPQEDDVLPAKEQPLPAAASPTAQSPGYVPESSHEEDPEEDDEDPEEDPADYPTDRDDDEGEEEPSGDDADDEEDEVKDEEEEHPAPADSVSPPPVHRVTARMSIRPQTPVPFLSEEDAERFLAIPTPPPSPLTPLSSPLPWIRFPLLLVSPPLPLAPLPLPVSPTYPLGYRAAMIRLRAEAPSTSHSPPPHIILSHTRADTPPSGTPPLLPIPLPTSSPPLHLLSTDCRADRPEVTLPPRKRADYGFIATMDREIRRDPKRDVGYGITYTWDEMLVDMPGAPANYNTELGRQMTEFAFMVGQDTDEIYTRLDDAQTERQLMAGRLNMLYNDRVIIDNPSLEEEMLVNLFWRIGFTWKSERRRTYTGNILIAINAFQKLPHLYDKYMLEEYKGAPFGELSPHVFAVADVSYRAIIKEGKSNMILVSGESGAGKAETTKMLMRCLAYLGGRKATEGHTPQEEIEKYKLGSPKSFHYLNQSKCYELGDTNDAHEYLATRRAMDIVRISKGEQIWVILCLASGQMSNLKFLLLNHID</sequence>
<accession>A0ABQ4ZYH5</accession>
<keyword evidence="1" id="KW-0547">Nucleotide-binding</keyword>
<evidence type="ECO:0000256" key="2">
    <source>
        <dbReference type="ARBA" id="ARBA00022840"/>
    </source>
</evidence>
<gene>
    <name evidence="9" type="ORF">Tco_0802317</name>
</gene>
<keyword evidence="10" id="KW-1185">Reference proteome</keyword>
<keyword evidence="2" id="KW-0067">ATP-binding</keyword>
<organism evidence="9 10">
    <name type="scientific">Tanacetum coccineum</name>
    <dbReference type="NCBI Taxonomy" id="301880"/>
    <lineage>
        <taxon>Eukaryota</taxon>
        <taxon>Viridiplantae</taxon>
        <taxon>Streptophyta</taxon>
        <taxon>Embryophyta</taxon>
        <taxon>Tracheophyta</taxon>
        <taxon>Spermatophyta</taxon>
        <taxon>Magnoliopsida</taxon>
        <taxon>eudicotyledons</taxon>
        <taxon>Gunneridae</taxon>
        <taxon>Pentapetalae</taxon>
        <taxon>asterids</taxon>
        <taxon>campanulids</taxon>
        <taxon>Asterales</taxon>
        <taxon>Asteraceae</taxon>
        <taxon>Asteroideae</taxon>
        <taxon>Anthemideae</taxon>
        <taxon>Anthemidinae</taxon>
        <taxon>Tanacetum</taxon>
    </lineage>
</organism>
<feature type="compositionally biased region" description="Acidic residues" evidence="7">
    <location>
        <begin position="34"/>
        <end position="83"/>
    </location>
</feature>
<evidence type="ECO:0000313" key="9">
    <source>
        <dbReference type="EMBL" id="GJS95349.1"/>
    </source>
</evidence>
<dbReference type="Pfam" id="PF00063">
    <property type="entry name" value="Myosin_head"/>
    <property type="match status" value="1"/>
</dbReference>
<keyword evidence="3 6" id="KW-0518">Myosin</keyword>
<evidence type="ECO:0000256" key="3">
    <source>
        <dbReference type="ARBA" id="ARBA00023123"/>
    </source>
</evidence>
<dbReference type="Gene3D" id="3.40.850.10">
    <property type="entry name" value="Kinesin motor domain"/>
    <property type="match status" value="1"/>
</dbReference>
<dbReference type="PANTHER" id="PTHR13140">
    <property type="entry name" value="MYOSIN"/>
    <property type="match status" value="1"/>
</dbReference>
<keyword evidence="9" id="KW-0548">Nucleotidyltransferase</keyword>
<dbReference type="Proteomes" id="UP001151760">
    <property type="component" value="Unassembled WGS sequence"/>
</dbReference>
<dbReference type="GO" id="GO:0003964">
    <property type="term" value="F:RNA-directed DNA polymerase activity"/>
    <property type="evidence" value="ECO:0007669"/>
    <property type="project" value="UniProtKB-KW"/>
</dbReference>
<reference evidence="9" key="2">
    <citation type="submission" date="2022-01" db="EMBL/GenBank/DDBJ databases">
        <authorList>
            <person name="Yamashiro T."/>
            <person name="Shiraishi A."/>
            <person name="Satake H."/>
            <person name="Nakayama K."/>
        </authorList>
    </citation>
    <scope>NUCLEOTIDE SEQUENCE</scope>
</reference>
<dbReference type="PRINTS" id="PR00193">
    <property type="entry name" value="MYOSINHEAVY"/>
</dbReference>
<protein>
    <submittedName>
        <fullName evidence="9">Reverse transcriptase domain-containing protein</fullName>
    </submittedName>
</protein>
<evidence type="ECO:0000256" key="1">
    <source>
        <dbReference type="ARBA" id="ARBA00022741"/>
    </source>
</evidence>
<keyword evidence="4" id="KW-0505">Motor protein</keyword>
<evidence type="ECO:0000256" key="6">
    <source>
        <dbReference type="PROSITE-ProRule" id="PRU00782"/>
    </source>
</evidence>
<comment type="caution">
    <text evidence="6">Lacks conserved residue(s) required for the propagation of feature annotation.</text>
</comment>
<evidence type="ECO:0000313" key="10">
    <source>
        <dbReference type="Proteomes" id="UP001151760"/>
    </source>
</evidence>
<keyword evidence="5 6" id="KW-0009">Actin-binding</keyword>
<dbReference type="InterPro" id="IPR036961">
    <property type="entry name" value="Kinesin_motor_dom_sf"/>
</dbReference>
<evidence type="ECO:0000256" key="7">
    <source>
        <dbReference type="SAM" id="MobiDB-lite"/>
    </source>
</evidence>